<organism evidence="1 2">
    <name type="scientific">Actinomadura macrotermitis</name>
    <dbReference type="NCBI Taxonomy" id="2585200"/>
    <lineage>
        <taxon>Bacteria</taxon>
        <taxon>Bacillati</taxon>
        <taxon>Actinomycetota</taxon>
        <taxon>Actinomycetes</taxon>
        <taxon>Streptosporangiales</taxon>
        <taxon>Thermomonosporaceae</taxon>
        <taxon>Actinomadura</taxon>
    </lineage>
</organism>
<dbReference type="AlphaFoldDB" id="A0A7K0BMK7"/>
<evidence type="ECO:0000313" key="2">
    <source>
        <dbReference type="Proteomes" id="UP000487268"/>
    </source>
</evidence>
<accession>A0A7K0BMK7</accession>
<name>A0A7K0BMK7_9ACTN</name>
<gene>
    <name evidence="1" type="ORF">ACRB68_04380</name>
</gene>
<dbReference type="OrthoDB" id="3848264at2"/>
<evidence type="ECO:0000313" key="1">
    <source>
        <dbReference type="EMBL" id="MQY02408.1"/>
    </source>
</evidence>
<proteinExistence type="predicted"/>
<sequence>MADNWVESTTDDLRRWADEHDRKVDVAGARLLLELAEEDLGLPGPGALDAAALRTLLLETFPDSVVAGGDEVPAVLETARHLAGFLGDAGLADGAALAAELDRVAPEFAEVVGAADTTERQAAAEVLTGLMWADGIDPQDEAAVREWVREFEELPEEERYARTEEYLRQVEELAVPPVRLAPAAELAEAARRSGLTAQALALAEWTGERPVDEYDELTGAETAAAAEALGLATPRAEGEAEEQADVPEVDRLWWAAAESGVLTVGDGRAAPGPGLAALTGGDDEAVLDVWLRLFDAAAVPEHDAEDGLDAVELVQNELTGVLIHLYEQEEPSTAAELTGALVDHIAEAYEVSDDAALAGAVTGALALELADLTAWGVLGGDDRGLELTPLGVWGVRELLRADGFAAPVVGDLAGAPAADLVAGLVWHRQDTADEEIDGWLDGRDPKDAAADLLAVMRTGGPGARNLAAGVLHRIGDEAAPVVRAATGEPLSRPYAALWLSEHGHDGYELSRDEYLWVFVDTLAGMLETAEPADAVAAALTGAPAGAELGAMIHDMWRADHPATAGVLAALGAHHPDRPIAKAARTAAYKARSL</sequence>
<dbReference type="EMBL" id="WEGH01000001">
    <property type="protein sequence ID" value="MQY02408.1"/>
    <property type="molecule type" value="Genomic_DNA"/>
</dbReference>
<dbReference type="RefSeq" id="WP_153530605.1">
    <property type="nucleotide sequence ID" value="NZ_WEGH01000001.1"/>
</dbReference>
<keyword evidence="2" id="KW-1185">Reference proteome</keyword>
<protein>
    <submittedName>
        <fullName evidence="1">Uncharacterized protein</fullName>
    </submittedName>
</protein>
<reference evidence="1 2" key="1">
    <citation type="submission" date="2019-10" db="EMBL/GenBank/DDBJ databases">
        <title>Actinomadura rubteroloni sp. nov. and Actinomadura macrotermitis sp. nov., isolated from the gut of fungus growing-termite Macrotermes natalensis.</title>
        <authorList>
            <person name="Benndorf R."/>
            <person name="Martin K."/>
            <person name="Kuefner M."/>
            <person name="De Beer W."/>
            <person name="Kaster A.-K."/>
            <person name="Vollmers J."/>
            <person name="Poulsen M."/>
            <person name="Beemelmanns C."/>
        </authorList>
    </citation>
    <scope>NUCLEOTIDE SEQUENCE [LARGE SCALE GENOMIC DNA]</scope>
    <source>
        <strain evidence="1 2">RB68</strain>
    </source>
</reference>
<dbReference type="Proteomes" id="UP000487268">
    <property type="component" value="Unassembled WGS sequence"/>
</dbReference>
<comment type="caution">
    <text evidence="1">The sequence shown here is derived from an EMBL/GenBank/DDBJ whole genome shotgun (WGS) entry which is preliminary data.</text>
</comment>